<evidence type="ECO:0000313" key="1">
    <source>
        <dbReference type="EMBL" id="CDW52458.1"/>
    </source>
</evidence>
<evidence type="ECO:0000313" key="2">
    <source>
        <dbReference type="Proteomes" id="UP000030665"/>
    </source>
</evidence>
<sequence>MSACPRYWVKVETVGANIGFGRGIELPFLQNIPGMRNVIPDASIGRGIQTGFNTQPGQQGFGLSGGRNVLGLFGTERGIGGGADGQGGYSGRIGNNWSVMRGLVSGGRGIGGHIDPARGSFGFSRNTGVAPFFGTNRGFNVDLGDLLGRNG</sequence>
<name>A0A077YYC6_TRITR</name>
<protein>
    <submittedName>
        <fullName evidence="1">Uncharacterized protein</fullName>
    </submittedName>
</protein>
<reference evidence="1" key="2">
    <citation type="submission" date="2014-03" db="EMBL/GenBank/DDBJ databases">
        <title>The whipworm genome and dual-species transcriptomics of an intimate host-pathogen interaction.</title>
        <authorList>
            <person name="Foth B.J."/>
            <person name="Tsai I.J."/>
            <person name="Reid A.J."/>
            <person name="Bancroft A.J."/>
            <person name="Nichol S."/>
            <person name="Tracey A."/>
            <person name="Holroyd N."/>
            <person name="Cotton J.A."/>
            <person name="Stanley E.J."/>
            <person name="Zarowiecki M."/>
            <person name="Liu J.Z."/>
            <person name="Huckvale T."/>
            <person name="Cooper P.J."/>
            <person name="Grencis R.K."/>
            <person name="Berriman M."/>
        </authorList>
    </citation>
    <scope>NUCLEOTIDE SEQUENCE [LARGE SCALE GENOMIC DNA]</scope>
</reference>
<keyword evidence="2" id="KW-1185">Reference proteome</keyword>
<dbReference type="Proteomes" id="UP000030665">
    <property type="component" value="Unassembled WGS sequence"/>
</dbReference>
<accession>A0A077YYC6</accession>
<proteinExistence type="predicted"/>
<dbReference type="AlphaFoldDB" id="A0A077YYC6"/>
<dbReference type="OrthoDB" id="10344401at2759"/>
<dbReference type="EMBL" id="HG805823">
    <property type="protein sequence ID" value="CDW52458.1"/>
    <property type="molecule type" value="Genomic_DNA"/>
</dbReference>
<gene>
    <name evidence="1" type="ORF">TTRE_0000071901</name>
</gene>
<reference evidence="1" key="1">
    <citation type="submission" date="2014-01" db="EMBL/GenBank/DDBJ databases">
        <authorList>
            <person name="Aslett M."/>
        </authorList>
    </citation>
    <scope>NUCLEOTIDE SEQUENCE</scope>
</reference>
<organism evidence="1 2">
    <name type="scientific">Trichuris trichiura</name>
    <name type="common">Whipworm</name>
    <name type="synonym">Trichocephalus trichiurus</name>
    <dbReference type="NCBI Taxonomy" id="36087"/>
    <lineage>
        <taxon>Eukaryota</taxon>
        <taxon>Metazoa</taxon>
        <taxon>Ecdysozoa</taxon>
        <taxon>Nematoda</taxon>
        <taxon>Enoplea</taxon>
        <taxon>Dorylaimia</taxon>
        <taxon>Trichinellida</taxon>
        <taxon>Trichuridae</taxon>
        <taxon>Trichuris</taxon>
    </lineage>
</organism>